<dbReference type="PANTHER" id="PTHR13026:SF0">
    <property type="entry name" value="RIBOSOMAL RNA PROCESSING 1B"/>
    <property type="match status" value="1"/>
</dbReference>
<dbReference type="Pfam" id="PF05997">
    <property type="entry name" value="Nop52"/>
    <property type="match status" value="1"/>
</dbReference>
<feature type="compositionally biased region" description="Basic and acidic residues" evidence="5">
    <location>
        <begin position="415"/>
        <end position="424"/>
    </location>
</feature>
<feature type="compositionally biased region" description="Polar residues" evidence="5">
    <location>
        <begin position="527"/>
        <end position="537"/>
    </location>
</feature>
<keyword evidence="3" id="KW-0698">rRNA processing</keyword>
<reference evidence="6" key="1">
    <citation type="submission" date="2022-01" db="EMBL/GenBank/DDBJ databases">
        <authorList>
            <person name="King R."/>
        </authorList>
    </citation>
    <scope>NUCLEOTIDE SEQUENCE</scope>
</reference>
<gene>
    <name evidence="6" type="ORF">PHYEVI_LOCUS7976</name>
</gene>
<organism evidence="6 7">
    <name type="scientific">Phyllotreta striolata</name>
    <name type="common">Striped flea beetle</name>
    <name type="synonym">Crioceris striolata</name>
    <dbReference type="NCBI Taxonomy" id="444603"/>
    <lineage>
        <taxon>Eukaryota</taxon>
        <taxon>Metazoa</taxon>
        <taxon>Ecdysozoa</taxon>
        <taxon>Arthropoda</taxon>
        <taxon>Hexapoda</taxon>
        <taxon>Insecta</taxon>
        <taxon>Pterygota</taxon>
        <taxon>Neoptera</taxon>
        <taxon>Endopterygota</taxon>
        <taxon>Coleoptera</taxon>
        <taxon>Polyphaga</taxon>
        <taxon>Cucujiformia</taxon>
        <taxon>Chrysomeloidea</taxon>
        <taxon>Chrysomelidae</taxon>
        <taxon>Galerucinae</taxon>
        <taxon>Alticini</taxon>
        <taxon>Phyllotreta</taxon>
    </lineage>
</organism>
<dbReference type="EMBL" id="OU900097">
    <property type="protein sequence ID" value="CAG9861641.1"/>
    <property type="molecule type" value="Genomic_DNA"/>
</dbReference>
<dbReference type="OrthoDB" id="2019504at2759"/>
<dbReference type="GO" id="GO:0005634">
    <property type="term" value="C:nucleus"/>
    <property type="evidence" value="ECO:0007669"/>
    <property type="project" value="UniProtKB-SubCell"/>
</dbReference>
<evidence type="ECO:0000256" key="1">
    <source>
        <dbReference type="ARBA" id="ARBA00004123"/>
    </source>
</evidence>
<feature type="compositionally biased region" description="Acidic residues" evidence="5">
    <location>
        <begin position="266"/>
        <end position="276"/>
    </location>
</feature>
<sequence length="682" mass="78329">MAKSDAVQVDKSALIAQQLEWIRLISGNEEKARLKGLKNLGKWLLMRSAAMPFTEFDFQRIWKGLYYCMWMADKPLVQEDCAEKISKLVHFPDVPTALIFFKAGLQILANEWSGIQQLRLDKFLMLVRRLFRETFSVLRNNKFKKNHIEGFAEILSDTILNQANNTPVGLFMHVVEVYLEELAKVSQGKVQPNQVLDLTRPFMKYLSSCNDGRQIGHLRKFIFTYLIRQSKLGLDYQERYEAWRQQGFPGNIDSMQKIKIDKNSDDNEDDEENEDEPKEKPLDPRAGRVDVEIPQLNFKPQDVANALLEYKFEANTSNRSRAMIKTLAKQFTSLANGVYPLGIKKIQADANDLNIRKAAKELIKFEQKIMGKNAKKRKHDKENDVISENKRQKLSDCNEKNQQKKKKKNRNKNQKASEETTTDIEHSTIKTEMIEKKNKVKVGIEKKNKIRTVKKSNEIKSKSKLKDLQIALTRIKQAPSETLECVLKRNSGTWFVYELDEPKAPDTRSMTLTQSEEIPAVEKEFTLSPSGKSNEGNSPKKPSETPNPLFPKSAWEEPLQEGEYEYFVTSKKPKSPPASDKNVKDMIESTLKRIKGKSKLSLDSRLIENPFAKPSSAKKVKINTKLNRSQEIQEHYVRVRSSPGIPFDASRRPAKPLLKSGAASSPINPFYKRKSFLKKRSV</sequence>
<dbReference type="GO" id="GO:0030688">
    <property type="term" value="C:preribosome, small subunit precursor"/>
    <property type="evidence" value="ECO:0007669"/>
    <property type="project" value="InterPro"/>
</dbReference>
<name>A0A9N9TTP7_PHYSR</name>
<protein>
    <submittedName>
        <fullName evidence="6">Uncharacterized protein</fullName>
    </submittedName>
</protein>
<evidence type="ECO:0000256" key="3">
    <source>
        <dbReference type="ARBA" id="ARBA00022552"/>
    </source>
</evidence>
<feature type="compositionally biased region" description="Basic and acidic residues" evidence="5">
    <location>
        <begin position="380"/>
        <end position="402"/>
    </location>
</feature>
<dbReference type="InterPro" id="IPR010301">
    <property type="entry name" value="RRP1"/>
</dbReference>
<feature type="region of interest" description="Disordered" evidence="5">
    <location>
        <begin position="262"/>
        <end position="287"/>
    </location>
</feature>
<comment type="similarity">
    <text evidence="2">Belongs to the RRP1 family.</text>
</comment>
<dbReference type="Proteomes" id="UP001153712">
    <property type="component" value="Chromosome 4"/>
</dbReference>
<dbReference type="GO" id="GO:0006364">
    <property type="term" value="P:rRNA processing"/>
    <property type="evidence" value="ECO:0007669"/>
    <property type="project" value="UniProtKB-KW"/>
</dbReference>
<keyword evidence="4" id="KW-0539">Nucleus</keyword>
<feature type="compositionally biased region" description="Basic residues" evidence="5">
    <location>
        <begin position="403"/>
        <end position="413"/>
    </location>
</feature>
<evidence type="ECO:0000256" key="5">
    <source>
        <dbReference type="SAM" id="MobiDB-lite"/>
    </source>
</evidence>
<feature type="region of interest" description="Disordered" evidence="5">
    <location>
        <begin position="643"/>
        <end position="668"/>
    </location>
</feature>
<comment type="subcellular location">
    <subcellularLocation>
        <location evidence="1">Nucleus</location>
    </subcellularLocation>
</comment>
<evidence type="ECO:0000256" key="2">
    <source>
        <dbReference type="ARBA" id="ARBA00006374"/>
    </source>
</evidence>
<accession>A0A9N9TTP7</accession>
<dbReference type="AlphaFoldDB" id="A0A9N9TTP7"/>
<dbReference type="PANTHER" id="PTHR13026">
    <property type="entry name" value="NNP-1 PROTEIN NOVEL NUCLEAR PROTEIN 1 NOP52"/>
    <property type="match status" value="1"/>
</dbReference>
<keyword evidence="7" id="KW-1185">Reference proteome</keyword>
<feature type="compositionally biased region" description="Basic and acidic residues" evidence="5">
    <location>
        <begin position="277"/>
        <end position="287"/>
    </location>
</feature>
<feature type="region of interest" description="Disordered" evidence="5">
    <location>
        <begin position="505"/>
        <end position="555"/>
    </location>
</feature>
<evidence type="ECO:0000313" key="7">
    <source>
        <dbReference type="Proteomes" id="UP001153712"/>
    </source>
</evidence>
<feature type="region of interest" description="Disordered" evidence="5">
    <location>
        <begin position="372"/>
        <end position="424"/>
    </location>
</feature>
<proteinExistence type="inferred from homology"/>
<evidence type="ECO:0000256" key="4">
    <source>
        <dbReference type="ARBA" id="ARBA00023242"/>
    </source>
</evidence>
<evidence type="ECO:0000313" key="6">
    <source>
        <dbReference type="EMBL" id="CAG9861641.1"/>
    </source>
</evidence>